<proteinExistence type="predicted"/>
<protein>
    <submittedName>
        <fullName evidence="2">RecT</fullName>
    </submittedName>
</protein>
<dbReference type="NCBIfam" id="TIGR00616">
    <property type="entry name" value="rect"/>
    <property type="match status" value="1"/>
</dbReference>
<dbReference type="RefSeq" id="YP_006589936.1">
    <property type="nucleotide sequence ID" value="NC_018452.1"/>
</dbReference>
<evidence type="ECO:0000313" key="2">
    <source>
        <dbReference type="EMBL" id="AEZ50827.1"/>
    </source>
</evidence>
<dbReference type="OrthoDB" id="5920at10239"/>
<dbReference type="GO" id="GO:0006259">
    <property type="term" value="P:DNA metabolic process"/>
    <property type="evidence" value="ECO:0007669"/>
    <property type="project" value="InterPro"/>
</dbReference>
<reference evidence="2 3" key="1">
    <citation type="journal article" date="2012" name="Appl. Environ. Microbiol.">
        <title>Characterization of DC1, a broad-host-range Bcep22-like podovirus.</title>
        <authorList>
            <person name="Lynch K.H."/>
            <person name="Stothard P."/>
            <person name="Dennis J.J."/>
        </authorList>
    </citation>
    <scope>NUCLEOTIDE SEQUENCE [LARGE SCALE GENOMIC DNA]</scope>
</reference>
<dbReference type="Proteomes" id="UP000007817">
    <property type="component" value="Segment"/>
</dbReference>
<dbReference type="EMBL" id="JN662425">
    <property type="protein sequence ID" value="AEZ50827.1"/>
    <property type="molecule type" value="Genomic_DNA"/>
</dbReference>
<dbReference type="KEGG" id="vg:13455365"/>
<dbReference type="GO" id="GO:0003677">
    <property type="term" value="F:DNA binding"/>
    <property type="evidence" value="ECO:0007669"/>
    <property type="project" value="InterPro"/>
</dbReference>
<dbReference type="GeneID" id="13455365"/>
<gene>
    <name evidence="2" type="ORF">DC1_0006</name>
</gene>
<feature type="compositionally biased region" description="Low complexity" evidence="1">
    <location>
        <begin position="294"/>
        <end position="318"/>
    </location>
</feature>
<accession>I6NRL5</accession>
<dbReference type="InterPro" id="IPR018330">
    <property type="entry name" value="RecT_fam"/>
</dbReference>
<evidence type="ECO:0000256" key="1">
    <source>
        <dbReference type="SAM" id="MobiDB-lite"/>
    </source>
</evidence>
<name>I6NRL5_9CAUD</name>
<dbReference type="InterPro" id="IPR004590">
    <property type="entry name" value="ssDNA_annealing_RecT"/>
</dbReference>
<dbReference type="Pfam" id="PF03837">
    <property type="entry name" value="RecT"/>
    <property type="match status" value="1"/>
</dbReference>
<evidence type="ECO:0000313" key="3">
    <source>
        <dbReference type="Proteomes" id="UP000007817"/>
    </source>
</evidence>
<feature type="compositionally biased region" description="Basic and acidic residues" evidence="1">
    <location>
        <begin position="319"/>
        <end position="331"/>
    </location>
</feature>
<keyword evidence="3" id="KW-1185">Reference proteome</keyword>
<sequence length="339" mass="37695">MSNEQQQQQVTPYHEFREKLNRGIRVEIEKALPPDIDVDRFIRTVLTSVQMNPDLLYANRQSLMNACMRAAQDGLFPDGREAVLNVYNTKVEVQEGNRKVERWIPMVQYLPMVRGIIKVMRNSGEVVSIDAAAVYEKDHFKFVRGDDPRIEHEPYDGPDDPGQVKAAYMIVKLASGEVQREVMYRRDIEKVKSKSKQPNGLMWGTFYDQAAIKSVIKRGSKLLPTSSERLERVIQHDNEAMGFDFGPRVDDAPAIVAPAEPAAPATPAVTDQRAEQDQRRPSRMAGIVSKARAAEPVAAPQAPAASARAAAAGLPADRAPADDRGLLREDSQLPLQAAE</sequence>
<organism evidence="2 3">
    <name type="scientific">Burkholderia phage DC1</name>
    <dbReference type="NCBI Taxonomy" id="2881398"/>
    <lineage>
        <taxon>Viruses</taxon>
        <taxon>Duplodnaviria</taxon>
        <taxon>Heunggongvirae</taxon>
        <taxon>Uroviricota</taxon>
        <taxon>Caudoviricetes</taxon>
        <taxon>Lessievirus</taxon>
        <taxon>Lessievirus DC1</taxon>
    </lineage>
</organism>
<feature type="region of interest" description="Disordered" evidence="1">
    <location>
        <begin position="260"/>
        <end position="339"/>
    </location>
</feature>